<accession>A0A0R3WXT2</accession>
<reference evidence="3" key="1">
    <citation type="submission" date="2017-02" db="UniProtKB">
        <authorList>
            <consortium name="WormBaseParasite"/>
        </authorList>
    </citation>
    <scope>IDENTIFICATION</scope>
</reference>
<keyword evidence="2" id="KW-1185">Reference proteome</keyword>
<dbReference type="WBParaSite" id="TTAC_0000557201-mRNA-1">
    <property type="protein sequence ID" value="TTAC_0000557201-mRNA-1"/>
    <property type="gene ID" value="TTAC_0000557201"/>
</dbReference>
<evidence type="ECO:0000313" key="3">
    <source>
        <dbReference type="WBParaSite" id="TTAC_0000557201-mRNA-1"/>
    </source>
</evidence>
<dbReference type="STRING" id="6205.A0A0R3WXT2"/>
<evidence type="ECO:0000313" key="1">
    <source>
        <dbReference type="EMBL" id="VDM27222.1"/>
    </source>
</evidence>
<sequence length="145" mass="16091">MIGIRERAGSKSLLLSGSKSSPQLSPLLLHGLLSLERSRVWLRSCIHYIAARETFDAVTLNAVQVVMCSLTSVHQLGPLSVRLSQIRMASSAEEIWKEEKGENEQRGGQENDRYCGHGFEDDAKGSYNTDLDIQLDLDIEALVSF</sequence>
<proteinExistence type="predicted"/>
<gene>
    <name evidence="1" type="ORF">TTAC_LOCUS5558</name>
</gene>
<organism evidence="3">
    <name type="scientific">Hydatigena taeniaeformis</name>
    <name type="common">Feline tapeworm</name>
    <name type="synonym">Taenia taeniaeformis</name>
    <dbReference type="NCBI Taxonomy" id="6205"/>
    <lineage>
        <taxon>Eukaryota</taxon>
        <taxon>Metazoa</taxon>
        <taxon>Spiralia</taxon>
        <taxon>Lophotrochozoa</taxon>
        <taxon>Platyhelminthes</taxon>
        <taxon>Cestoda</taxon>
        <taxon>Eucestoda</taxon>
        <taxon>Cyclophyllidea</taxon>
        <taxon>Taeniidae</taxon>
        <taxon>Hydatigera</taxon>
    </lineage>
</organism>
<dbReference type="AlphaFoldDB" id="A0A0R3WXT2"/>
<reference evidence="1 2" key="2">
    <citation type="submission" date="2018-11" db="EMBL/GenBank/DDBJ databases">
        <authorList>
            <consortium name="Pathogen Informatics"/>
        </authorList>
    </citation>
    <scope>NUCLEOTIDE SEQUENCE [LARGE SCALE GENOMIC DNA]</scope>
</reference>
<dbReference type="Proteomes" id="UP000274429">
    <property type="component" value="Unassembled WGS sequence"/>
</dbReference>
<dbReference type="OrthoDB" id="6244246at2759"/>
<name>A0A0R3WXT2_HYDTA</name>
<protein>
    <submittedName>
        <fullName evidence="3">DUF3403 domain-containing protein</fullName>
    </submittedName>
</protein>
<dbReference type="EMBL" id="UYWX01007986">
    <property type="protein sequence ID" value="VDM27222.1"/>
    <property type="molecule type" value="Genomic_DNA"/>
</dbReference>
<evidence type="ECO:0000313" key="2">
    <source>
        <dbReference type="Proteomes" id="UP000274429"/>
    </source>
</evidence>